<evidence type="ECO:0000256" key="1">
    <source>
        <dbReference type="ARBA" id="ARBA00004286"/>
    </source>
</evidence>
<evidence type="ECO:0000256" key="8">
    <source>
        <dbReference type="ARBA" id="ARBA00023054"/>
    </source>
</evidence>
<evidence type="ECO:0000256" key="2">
    <source>
        <dbReference type="ARBA" id="ARBA00009240"/>
    </source>
</evidence>
<evidence type="ECO:0000256" key="9">
    <source>
        <dbReference type="ARBA" id="ARBA00023204"/>
    </source>
</evidence>
<comment type="similarity">
    <text evidence="2">Belongs to the UVSSA family.</text>
</comment>
<evidence type="ECO:0000256" key="5">
    <source>
        <dbReference type="ARBA" id="ARBA00022763"/>
    </source>
</evidence>
<keyword evidence="7" id="KW-0862">Zinc</keyword>
<keyword evidence="4" id="KW-0479">Metal-binding</keyword>
<dbReference type="Pfam" id="PF20867">
    <property type="entry name" value="UVSSA_N"/>
    <property type="match status" value="1"/>
</dbReference>
<keyword evidence="5" id="KW-0227">DNA damage</keyword>
<sequence length="669" mass="76531">MAAPLNAMLNGENLLAEVQGEREREGGKVLSLIEKATNSTAAEVDPRLLKTIKSVVRYSDTELQLAANTLLDLMKRNHSQVRYLTLLIIDELFMRSKLFRSILVDNLDQLLSLSVGFRRTLPLLAPPAVASILRSKAIEFLEKWNSSFGIHYRQLRLGFDYLKNTLKLQFPNLQANAARIQQERAERERRSREILLKKFEMFKDNFSSIKEEIMSIIDEIGECLDIVRTNEEFMPLPPADDEYFEEFRSSELLQIRLNTLKEGEKVHENSDNKVVFDALRELYKLLETKHLVSVQEWISVLLRVEVADNSFRDSALKELIDIQNRLKLVEKKCEESGCALPNTANRDEEEDDFWEEGKIGSLESERSIVPNKQDEDFSMKVTSNKFKNRTPESSKKDCNDNEILSPEGGETNLDPLRSKLLAEAPVMKWGSFLDNWGSNRKVLANQRGLELESHWGRVDYDAVIPAVKMPELNVHATIYEEQQTDIQPCRAPLSKGGLCQRRDLRVCPFHGPIIPRDDEGKPLNQNSLKEEISLDLGIDSIEQLAKQAVKNVRERDKEVANKRETDKKSLKRAKLAKIREHNETVLRDAALTSTSRSSSIGEDMGVTDCEKPSARNKKETLSSMLHKKVTPKDRIAQRLLNSRAKDSTTRQLTLGEDANYREAFPNQWQ</sequence>
<feature type="compositionally biased region" description="Basic and acidic residues" evidence="10">
    <location>
        <begin position="608"/>
        <end position="620"/>
    </location>
</feature>
<dbReference type="EMBL" id="JAZDWU010000010">
    <property type="protein sequence ID" value="KAK9989019.1"/>
    <property type="molecule type" value="Genomic_DNA"/>
</dbReference>
<feature type="domain" description="UV-stimulated scaffold protein A C-terminal" evidence="11">
    <location>
        <begin position="423"/>
        <end position="525"/>
    </location>
</feature>
<keyword evidence="3" id="KW-0158">Chromosome</keyword>
<keyword evidence="8" id="KW-0175">Coiled coil</keyword>
<dbReference type="GO" id="GO:0006283">
    <property type="term" value="P:transcription-coupled nucleotide-excision repair"/>
    <property type="evidence" value="ECO:0007669"/>
    <property type="project" value="TreeGrafter"/>
</dbReference>
<feature type="region of interest" description="Disordered" evidence="10">
    <location>
        <begin position="590"/>
        <end position="620"/>
    </location>
</feature>
<dbReference type="Proteomes" id="UP001459277">
    <property type="component" value="Unassembled WGS sequence"/>
</dbReference>
<organism evidence="12 13">
    <name type="scientific">Lithocarpus litseifolius</name>
    <dbReference type="NCBI Taxonomy" id="425828"/>
    <lineage>
        <taxon>Eukaryota</taxon>
        <taxon>Viridiplantae</taxon>
        <taxon>Streptophyta</taxon>
        <taxon>Embryophyta</taxon>
        <taxon>Tracheophyta</taxon>
        <taxon>Spermatophyta</taxon>
        <taxon>Magnoliopsida</taxon>
        <taxon>eudicotyledons</taxon>
        <taxon>Gunneridae</taxon>
        <taxon>Pentapetalae</taxon>
        <taxon>rosids</taxon>
        <taxon>fabids</taxon>
        <taxon>Fagales</taxon>
        <taxon>Fagaceae</taxon>
        <taxon>Lithocarpus</taxon>
    </lineage>
</organism>
<dbReference type="AlphaFoldDB" id="A0AAW2BSZ4"/>
<protein>
    <recommendedName>
        <fullName evidence="11">UV-stimulated scaffold protein A C-terminal domain-containing protein</fullName>
    </recommendedName>
</protein>
<dbReference type="PANTHER" id="PTHR28670:SF1">
    <property type="entry name" value="UV-STIMULATED SCAFFOLD PROTEIN A"/>
    <property type="match status" value="1"/>
</dbReference>
<evidence type="ECO:0000256" key="3">
    <source>
        <dbReference type="ARBA" id="ARBA00022454"/>
    </source>
</evidence>
<feature type="region of interest" description="Disordered" evidence="10">
    <location>
        <begin position="385"/>
        <end position="411"/>
    </location>
</feature>
<proteinExistence type="inferred from homology"/>
<dbReference type="GO" id="GO:0005694">
    <property type="term" value="C:chromosome"/>
    <property type="evidence" value="ECO:0007669"/>
    <property type="project" value="UniProtKB-SubCell"/>
</dbReference>
<gene>
    <name evidence="12" type="ORF">SO802_029258</name>
</gene>
<dbReference type="InterPro" id="IPR018610">
    <property type="entry name" value="UVSSA"/>
</dbReference>
<evidence type="ECO:0000313" key="13">
    <source>
        <dbReference type="Proteomes" id="UP001459277"/>
    </source>
</evidence>
<accession>A0AAW2BSZ4</accession>
<evidence type="ECO:0000256" key="4">
    <source>
        <dbReference type="ARBA" id="ARBA00022723"/>
    </source>
</evidence>
<keyword evidence="13" id="KW-1185">Reference proteome</keyword>
<name>A0AAW2BSZ4_9ROSI</name>
<evidence type="ECO:0000256" key="6">
    <source>
        <dbReference type="ARBA" id="ARBA00022771"/>
    </source>
</evidence>
<feature type="compositionally biased region" description="Basic and acidic residues" evidence="10">
    <location>
        <begin position="389"/>
        <end position="399"/>
    </location>
</feature>
<evidence type="ECO:0000259" key="11">
    <source>
        <dbReference type="Pfam" id="PF09740"/>
    </source>
</evidence>
<dbReference type="InterPro" id="IPR049431">
    <property type="entry name" value="UVSSA_C"/>
</dbReference>
<comment type="caution">
    <text evidence="12">The sequence shown here is derived from an EMBL/GenBank/DDBJ whole genome shotgun (WGS) entry which is preliminary data.</text>
</comment>
<evidence type="ECO:0000256" key="7">
    <source>
        <dbReference type="ARBA" id="ARBA00022833"/>
    </source>
</evidence>
<evidence type="ECO:0000313" key="12">
    <source>
        <dbReference type="EMBL" id="KAK9989019.1"/>
    </source>
</evidence>
<dbReference type="GO" id="GO:0008270">
    <property type="term" value="F:zinc ion binding"/>
    <property type="evidence" value="ECO:0007669"/>
    <property type="project" value="UniProtKB-KW"/>
</dbReference>
<dbReference type="InterPro" id="IPR008942">
    <property type="entry name" value="ENTH_VHS"/>
</dbReference>
<keyword evidence="6" id="KW-0863">Zinc-finger</keyword>
<dbReference type="PANTHER" id="PTHR28670">
    <property type="entry name" value="UV-STIMULATED SCAFFOLD PROTEIN A"/>
    <property type="match status" value="1"/>
</dbReference>
<feature type="compositionally biased region" description="Polar residues" evidence="10">
    <location>
        <begin position="591"/>
        <end position="600"/>
    </location>
</feature>
<evidence type="ECO:0000256" key="10">
    <source>
        <dbReference type="SAM" id="MobiDB-lite"/>
    </source>
</evidence>
<dbReference type="GO" id="GO:0009411">
    <property type="term" value="P:response to UV"/>
    <property type="evidence" value="ECO:0007669"/>
    <property type="project" value="InterPro"/>
</dbReference>
<dbReference type="InterPro" id="IPR049408">
    <property type="entry name" value="UVSSA_N_a-solenoid_rpt"/>
</dbReference>
<dbReference type="Pfam" id="PF09740">
    <property type="entry name" value="DUF2043"/>
    <property type="match status" value="1"/>
</dbReference>
<reference evidence="12 13" key="1">
    <citation type="submission" date="2024-01" db="EMBL/GenBank/DDBJ databases">
        <title>A telomere-to-telomere, gap-free genome of sweet tea (Lithocarpus litseifolius).</title>
        <authorList>
            <person name="Zhou J."/>
        </authorList>
    </citation>
    <scope>NUCLEOTIDE SEQUENCE [LARGE SCALE GENOMIC DNA]</scope>
    <source>
        <strain evidence="12">Zhou-2022a</strain>
        <tissue evidence="12">Leaf</tissue>
    </source>
</reference>
<dbReference type="GO" id="GO:0000993">
    <property type="term" value="F:RNA polymerase II complex binding"/>
    <property type="evidence" value="ECO:0007669"/>
    <property type="project" value="TreeGrafter"/>
</dbReference>
<comment type="subcellular location">
    <subcellularLocation>
        <location evidence="1">Chromosome</location>
    </subcellularLocation>
</comment>
<keyword evidence="9" id="KW-0234">DNA repair</keyword>
<dbReference type="SUPFAM" id="SSF48464">
    <property type="entry name" value="ENTH/VHS domain"/>
    <property type="match status" value="1"/>
</dbReference>